<dbReference type="OrthoDB" id="3945052at2759"/>
<organism evidence="2 3">
    <name type="scientific">Didymella pomorum</name>
    <dbReference type="NCBI Taxonomy" id="749634"/>
    <lineage>
        <taxon>Eukaryota</taxon>
        <taxon>Fungi</taxon>
        <taxon>Dikarya</taxon>
        <taxon>Ascomycota</taxon>
        <taxon>Pezizomycotina</taxon>
        <taxon>Dothideomycetes</taxon>
        <taxon>Pleosporomycetidae</taxon>
        <taxon>Pleosporales</taxon>
        <taxon>Pleosporineae</taxon>
        <taxon>Didymellaceae</taxon>
        <taxon>Didymella</taxon>
    </lineage>
</organism>
<accession>A0A9W8Z7I7</accession>
<name>A0A9W8Z7I7_9PLEO</name>
<gene>
    <name evidence="2" type="ORF">N0V91_010441</name>
</gene>
<protein>
    <submittedName>
        <fullName evidence="2">Uncharacterized protein</fullName>
    </submittedName>
</protein>
<comment type="caution">
    <text evidence="2">The sequence shown here is derived from an EMBL/GenBank/DDBJ whole genome shotgun (WGS) entry which is preliminary data.</text>
</comment>
<evidence type="ECO:0000313" key="3">
    <source>
        <dbReference type="Proteomes" id="UP001140510"/>
    </source>
</evidence>
<evidence type="ECO:0000256" key="1">
    <source>
        <dbReference type="SAM" id="MobiDB-lite"/>
    </source>
</evidence>
<evidence type="ECO:0000313" key="2">
    <source>
        <dbReference type="EMBL" id="KAJ4398093.1"/>
    </source>
</evidence>
<reference evidence="2" key="1">
    <citation type="submission" date="2022-10" db="EMBL/GenBank/DDBJ databases">
        <title>Tapping the CABI collections for fungal endophytes: first genome assemblies for Collariella, Neodidymelliopsis, Ascochyta clinopodiicola, Didymella pomorum, Didymosphaeria variabile, Neocosmospora piperis and Neocucurbitaria cava.</title>
        <authorList>
            <person name="Hill R."/>
        </authorList>
    </citation>
    <scope>NUCLEOTIDE SEQUENCE</scope>
    <source>
        <strain evidence="2">IMI 355091</strain>
    </source>
</reference>
<feature type="region of interest" description="Disordered" evidence="1">
    <location>
        <begin position="77"/>
        <end position="100"/>
    </location>
</feature>
<dbReference type="Proteomes" id="UP001140510">
    <property type="component" value="Unassembled WGS sequence"/>
</dbReference>
<sequence length="100" mass="10543">MAARIAAGVDNERGEADGFPQALRAWTKDVKALLRKEVKHGGTHRPKGDEIALLQVQATNRLAVAVEGILDVLRSQHGHQPLGAADAQSDDGSEGSPPDS</sequence>
<keyword evidence="3" id="KW-1185">Reference proteome</keyword>
<proteinExistence type="predicted"/>
<dbReference type="AlphaFoldDB" id="A0A9W8Z7I7"/>
<dbReference type="EMBL" id="JAPEVA010000139">
    <property type="protein sequence ID" value="KAJ4398093.1"/>
    <property type="molecule type" value="Genomic_DNA"/>
</dbReference>